<reference evidence="2" key="1">
    <citation type="submission" date="2020-01" db="EMBL/GenBank/DDBJ databases">
        <title>Identification and distribution of gene clusters putatively required for synthesis of sphingolipid metabolism inhibitors in phylogenetically diverse species of the filamentous fungus Fusarium.</title>
        <authorList>
            <person name="Kim H.-S."/>
            <person name="Busman M."/>
            <person name="Brown D.W."/>
            <person name="Divon H."/>
            <person name="Uhlig S."/>
            <person name="Proctor R.H."/>
        </authorList>
    </citation>
    <scope>NUCLEOTIDE SEQUENCE</scope>
    <source>
        <strain evidence="2">NRRL 53441</strain>
    </source>
</reference>
<evidence type="ECO:0000313" key="2">
    <source>
        <dbReference type="EMBL" id="KAF4447433.1"/>
    </source>
</evidence>
<dbReference type="Proteomes" id="UP000605986">
    <property type="component" value="Unassembled WGS sequence"/>
</dbReference>
<comment type="caution">
    <text evidence="2">The sequence shown here is derived from an EMBL/GenBank/DDBJ whole genome shotgun (WGS) entry which is preliminary data.</text>
</comment>
<feature type="compositionally biased region" description="Polar residues" evidence="1">
    <location>
        <begin position="365"/>
        <end position="381"/>
    </location>
</feature>
<feature type="region of interest" description="Disordered" evidence="1">
    <location>
        <begin position="359"/>
        <end position="412"/>
    </location>
</feature>
<feature type="compositionally biased region" description="Polar residues" evidence="1">
    <location>
        <begin position="698"/>
        <end position="715"/>
    </location>
</feature>
<feature type="compositionally biased region" description="Polar residues" evidence="1">
    <location>
        <begin position="644"/>
        <end position="656"/>
    </location>
</feature>
<dbReference type="OrthoDB" id="3538943at2759"/>
<evidence type="ECO:0000256" key="1">
    <source>
        <dbReference type="SAM" id="MobiDB-lite"/>
    </source>
</evidence>
<organism evidence="2 3">
    <name type="scientific">Fusarium austroafricanum</name>
    <dbReference type="NCBI Taxonomy" id="2364996"/>
    <lineage>
        <taxon>Eukaryota</taxon>
        <taxon>Fungi</taxon>
        <taxon>Dikarya</taxon>
        <taxon>Ascomycota</taxon>
        <taxon>Pezizomycotina</taxon>
        <taxon>Sordariomycetes</taxon>
        <taxon>Hypocreomycetidae</taxon>
        <taxon>Hypocreales</taxon>
        <taxon>Nectriaceae</taxon>
        <taxon>Fusarium</taxon>
        <taxon>Fusarium concolor species complex</taxon>
    </lineage>
</organism>
<feature type="compositionally biased region" description="Polar residues" evidence="1">
    <location>
        <begin position="218"/>
        <end position="227"/>
    </location>
</feature>
<evidence type="ECO:0000313" key="3">
    <source>
        <dbReference type="Proteomes" id="UP000605986"/>
    </source>
</evidence>
<dbReference type="EMBL" id="JAADJG010000398">
    <property type="protein sequence ID" value="KAF4447433.1"/>
    <property type="molecule type" value="Genomic_DNA"/>
</dbReference>
<gene>
    <name evidence="2" type="ORF">F53441_9044</name>
</gene>
<feature type="region of interest" description="Disordered" evidence="1">
    <location>
        <begin position="1"/>
        <end position="31"/>
    </location>
</feature>
<feature type="compositionally biased region" description="Polar residues" evidence="1">
    <location>
        <begin position="672"/>
        <end position="689"/>
    </location>
</feature>
<accession>A0A8H4KDP8</accession>
<feature type="compositionally biased region" description="Polar residues" evidence="1">
    <location>
        <begin position="388"/>
        <end position="402"/>
    </location>
</feature>
<feature type="region of interest" description="Disordered" evidence="1">
    <location>
        <begin position="553"/>
        <end position="746"/>
    </location>
</feature>
<protein>
    <submittedName>
        <fullName evidence="2">Uncharacterized protein</fullName>
    </submittedName>
</protein>
<keyword evidence="3" id="KW-1185">Reference proteome</keyword>
<name>A0A8H4KDP8_9HYPO</name>
<sequence>MSPTPSPERDITELFSRPRITNIPSDQKDLLESPDSWAVELKNTPHGLSQIPGHVLETVKSTYLAKKEVIQERTPISKKRSGSPAPSARSKRIRNGPSGSPKSDHQNPQQSSPERHVSWSPSQSPPRHNQEKEPERMPSSIVHETPKPNFTAPPVRTLIPVVENPPSSAETEDDLETRIPDAQPHLNAPINRTAVRSNPIAPSPLSSNSAMATPPCAQPSNPTQAVVPNTVVGNKGSLLGNDSPRNGGSRPRLKFKPIPMDDDLGKKRKKSHNEKERLAPTIIPPVIVDSSIPTSSDPVIPFTGNVAATQESIVKSIEGNEEIETVDNVEEVVPSTSLQGLNVEPPTNHRPETVVKLEPFDPNKKTTNNGCEPTQRPTTPSHMGPSKMATSANSSKHLSSQMAAKKSPLPAPPHIAPGAPIEPYDAFVQQYPDYPNDDSSRKLPGTKLNFITACVYLNYLRPKRLLRDCLYDDFIRAFPCYYREYVDRAGMTAMVAIDWFNKQKDPPAYDKYLVNRGNLSHILRSYPEEFTQANEMVYKRAEGDVLSIYTSSEDEGDFEEHHDPSSSGSRPSHHSSNRRGVESPPIATVESDMDIDLPEMPAAPLSTSSRRKSSMASANGLEVTLKPVPAPKPTKPRPSSSKSRNMPSQTRPLQSSRAREILTQPPPPPSPKITQSSMLPPSTYETSAMKSRAPRPSQYFNKIAASNQSKSTPVRRSSKDLAKLREHFRKSRGSGSQDGRRSSSRA</sequence>
<dbReference type="AlphaFoldDB" id="A0A8H4KDP8"/>
<proteinExistence type="predicted"/>
<feature type="region of interest" description="Disordered" evidence="1">
    <location>
        <begin position="68"/>
        <end position="275"/>
    </location>
</feature>
<feature type="compositionally biased region" description="Polar residues" evidence="1">
    <location>
        <begin position="97"/>
        <end position="112"/>
    </location>
</feature>